<dbReference type="PANTHER" id="PTHR33095:SF57">
    <property type="entry name" value="EXPRESSED PROTEIN"/>
    <property type="match status" value="1"/>
</dbReference>
<feature type="compositionally biased region" description="Polar residues" evidence="1">
    <location>
        <begin position="42"/>
        <end position="68"/>
    </location>
</feature>
<dbReference type="AlphaFoldDB" id="A0AAD2DLP5"/>
<dbReference type="InterPro" id="IPR012442">
    <property type="entry name" value="DUF1645_plant"/>
</dbReference>
<dbReference type="PANTHER" id="PTHR33095">
    <property type="entry name" value="OS07G0619500 PROTEIN"/>
    <property type="match status" value="1"/>
</dbReference>
<feature type="compositionally biased region" description="Basic and acidic residues" evidence="1">
    <location>
        <begin position="32"/>
        <end position="41"/>
    </location>
</feature>
<dbReference type="Pfam" id="PF07816">
    <property type="entry name" value="DUF1645"/>
    <property type="match status" value="2"/>
</dbReference>
<dbReference type="Proteomes" id="UP000834106">
    <property type="component" value="Chromosome 3"/>
</dbReference>
<reference evidence="2" key="1">
    <citation type="submission" date="2023-05" db="EMBL/GenBank/DDBJ databases">
        <authorList>
            <person name="Huff M."/>
        </authorList>
    </citation>
    <scope>NUCLEOTIDE SEQUENCE</scope>
</reference>
<evidence type="ECO:0000313" key="2">
    <source>
        <dbReference type="EMBL" id="CAI9758589.1"/>
    </source>
</evidence>
<name>A0AAD2DLP5_9LAMI</name>
<sequence>MTPCRSGSSSRSSSFGRSSRRWVFLKEFSYRSKSEDKKFEKSNSNPKTPSTEKANSAPELTNSNIGATKKVTNVVKNRAVNGIGKRRVPTSPHELHYTANRAQAEEMRKKTFLLYRQGLLGCLGFSSKGYGVMSGLARVLKLVSSRSSYIGAKVKVKTTSISFGAPYHFHLSKIRNLRSPIPILKPHQLKKANSAPELANSNIGATKKVTKVVKNRAVNGIGKRRVPPSPHELHYTANRAQAQEMRKKTFLLYRQGLLGCLGFSSKGYGVMSGFARVVKLVSSR</sequence>
<dbReference type="EMBL" id="OU503038">
    <property type="protein sequence ID" value="CAI9758589.1"/>
    <property type="molecule type" value="Genomic_DNA"/>
</dbReference>
<gene>
    <name evidence="2" type="ORF">FPE_LOCUS6019</name>
</gene>
<keyword evidence="3" id="KW-1185">Reference proteome</keyword>
<proteinExistence type="predicted"/>
<evidence type="ECO:0000313" key="3">
    <source>
        <dbReference type="Proteomes" id="UP000834106"/>
    </source>
</evidence>
<feature type="region of interest" description="Disordered" evidence="1">
    <location>
        <begin position="32"/>
        <end position="68"/>
    </location>
</feature>
<accession>A0AAD2DLP5</accession>
<evidence type="ECO:0000256" key="1">
    <source>
        <dbReference type="SAM" id="MobiDB-lite"/>
    </source>
</evidence>
<protein>
    <submittedName>
        <fullName evidence="2">Uncharacterized protein</fullName>
    </submittedName>
</protein>
<organism evidence="2 3">
    <name type="scientific">Fraxinus pennsylvanica</name>
    <dbReference type="NCBI Taxonomy" id="56036"/>
    <lineage>
        <taxon>Eukaryota</taxon>
        <taxon>Viridiplantae</taxon>
        <taxon>Streptophyta</taxon>
        <taxon>Embryophyta</taxon>
        <taxon>Tracheophyta</taxon>
        <taxon>Spermatophyta</taxon>
        <taxon>Magnoliopsida</taxon>
        <taxon>eudicotyledons</taxon>
        <taxon>Gunneridae</taxon>
        <taxon>Pentapetalae</taxon>
        <taxon>asterids</taxon>
        <taxon>lamiids</taxon>
        <taxon>Lamiales</taxon>
        <taxon>Oleaceae</taxon>
        <taxon>Oleeae</taxon>
        <taxon>Fraxinus</taxon>
    </lineage>
</organism>